<dbReference type="PANTHER" id="PTHR31005:SF8">
    <property type="entry name" value="DUF4139 DOMAIN-CONTAINING PROTEIN"/>
    <property type="match status" value="1"/>
</dbReference>
<dbReference type="Pfam" id="PF13598">
    <property type="entry name" value="DUF4139"/>
    <property type="match status" value="1"/>
</dbReference>
<name>X1K9T8_9ZZZZ</name>
<dbReference type="InterPro" id="IPR011935">
    <property type="entry name" value="CHP02231"/>
</dbReference>
<gene>
    <name evidence="2" type="ORF">S06H3_02917</name>
</gene>
<dbReference type="InterPro" id="IPR037291">
    <property type="entry name" value="DUF4139"/>
</dbReference>
<organism evidence="2">
    <name type="scientific">marine sediment metagenome</name>
    <dbReference type="NCBI Taxonomy" id="412755"/>
    <lineage>
        <taxon>unclassified sequences</taxon>
        <taxon>metagenomes</taxon>
        <taxon>ecological metagenomes</taxon>
    </lineage>
</organism>
<protein>
    <recommendedName>
        <fullName evidence="1">DUF4139 domain-containing protein</fullName>
    </recommendedName>
</protein>
<proteinExistence type="predicted"/>
<evidence type="ECO:0000259" key="1">
    <source>
        <dbReference type="Pfam" id="PF13598"/>
    </source>
</evidence>
<feature type="non-terminal residue" evidence="2">
    <location>
        <position position="1"/>
    </location>
</feature>
<accession>X1K9T8</accession>
<comment type="caution">
    <text evidence="2">The sequence shown here is derived from an EMBL/GenBank/DDBJ whole genome shotgun (WGS) entry which is preliminary data.</text>
</comment>
<dbReference type="NCBIfam" id="TIGR02231">
    <property type="entry name" value="mucoidy inhibitor MuiA family protein"/>
    <property type="match status" value="1"/>
</dbReference>
<sequence>LTQKVDVLMAAKKKIMRIEGVSVTYQLPHLVNLASRTDEQILQIAAVSMPARFTHIAAPVLTDFVYEETSATNTTPYVFLPGSYNAYLNGEFVGRGRIELIASGEEFRAGFGTDPQVQVIKELVTKSEHIEGGNMVSEFEYKLTVANYGKKVMRMKLEDRMPYSPDGSVQVKLLEAIPKISQDPEYQRTKLKKGLLRWNLEIPEQAIKISLNSFISEMVRIHFPIDGMPKICYCPDKRYA</sequence>
<evidence type="ECO:0000313" key="2">
    <source>
        <dbReference type="EMBL" id="GAH90405.1"/>
    </source>
</evidence>
<dbReference type="EMBL" id="BARV01000903">
    <property type="protein sequence ID" value="GAH90405.1"/>
    <property type="molecule type" value="Genomic_DNA"/>
</dbReference>
<dbReference type="PANTHER" id="PTHR31005">
    <property type="entry name" value="DUF4139 DOMAIN-CONTAINING PROTEIN"/>
    <property type="match status" value="1"/>
</dbReference>
<feature type="domain" description="DUF4139" evidence="1">
    <location>
        <begin position="19"/>
        <end position="206"/>
    </location>
</feature>
<dbReference type="AlphaFoldDB" id="X1K9T8"/>
<reference evidence="2" key="1">
    <citation type="journal article" date="2014" name="Front. Microbiol.">
        <title>High frequency of phylogenetically diverse reductive dehalogenase-homologous genes in deep subseafloor sedimentary metagenomes.</title>
        <authorList>
            <person name="Kawai M."/>
            <person name="Futagami T."/>
            <person name="Toyoda A."/>
            <person name="Takaki Y."/>
            <person name="Nishi S."/>
            <person name="Hori S."/>
            <person name="Arai W."/>
            <person name="Tsubouchi T."/>
            <person name="Morono Y."/>
            <person name="Uchiyama I."/>
            <person name="Ito T."/>
            <person name="Fujiyama A."/>
            <person name="Inagaki F."/>
            <person name="Takami H."/>
        </authorList>
    </citation>
    <scope>NUCLEOTIDE SEQUENCE</scope>
    <source>
        <strain evidence="2">Expedition CK06-06</strain>
    </source>
</reference>